<proteinExistence type="predicted"/>
<feature type="domain" description="Multi-ubiquitin" evidence="1">
    <location>
        <begin position="108"/>
        <end position="171"/>
    </location>
</feature>
<dbReference type="Pfam" id="PF14452">
    <property type="entry name" value="Multi_ubiq"/>
    <property type="match status" value="3"/>
</dbReference>
<dbReference type="Proteomes" id="UP000548771">
    <property type="component" value="Unassembled WGS sequence"/>
</dbReference>
<dbReference type="EMBL" id="SMDX01000019">
    <property type="protein sequence ID" value="NMI23016.1"/>
    <property type="molecule type" value="Genomic_DNA"/>
</dbReference>
<feature type="domain" description="Multi-ubiquitin" evidence="1">
    <location>
        <begin position="175"/>
        <end position="248"/>
    </location>
</feature>
<dbReference type="AlphaFoldDB" id="A0AAW9ZY15"/>
<organism evidence="2 3">
    <name type="scientific">Xanthomonas hortorum pv. pelargonii</name>
    <dbReference type="NCBI Taxonomy" id="453602"/>
    <lineage>
        <taxon>Bacteria</taxon>
        <taxon>Pseudomonadati</taxon>
        <taxon>Pseudomonadota</taxon>
        <taxon>Gammaproteobacteria</taxon>
        <taxon>Lysobacterales</taxon>
        <taxon>Lysobacteraceae</taxon>
        <taxon>Xanthomonas</taxon>
    </lineage>
</organism>
<protein>
    <recommendedName>
        <fullName evidence="1">Multi-ubiquitin domain-containing protein</fullName>
    </recommendedName>
</protein>
<name>A0AAW9ZY15_9XANT</name>
<evidence type="ECO:0000313" key="3">
    <source>
        <dbReference type="Proteomes" id="UP000548771"/>
    </source>
</evidence>
<feature type="domain" description="Multi-ubiquitin" evidence="1">
    <location>
        <begin position="34"/>
        <end position="85"/>
    </location>
</feature>
<evidence type="ECO:0000313" key="2">
    <source>
        <dbReference type="EMBL" id="NMI23016.1"/>
    </source>
</evidence>
<accession>A0AAW9ZY15</accession>
<comment type="caution">
    <text evidence="2">The sequence shown here is derived from an EMBL/GenBank/DDBJ whole genome shotgun (WGS) entry which is preliminary data.</text>
</comment>
<gene>
    <name evidence="2" type="ORF">E1J24_14450</name>
</gene>
<evidence type="ECO:0000259" key="1">
    <source>
        <dbReference type="Pfam" id="PF14452"/>
    </source>
</evidence>
<reference evidence="3" key="1">
    <citation type="journal article" date="2020" name="Syst. Appl. Microbiol.">
        <title>Clarifying the taxonomy of the causal agent of bacterial leaf spot of lettuce through a polyphasic approach reveals that Xanthomonas cynarae Trebaol et al. 2000 emend. Timilsina et al. 2019 is a later heterotypic synonym of Xanthomonas hortorum Vauterin et al. 1995.</title>
        <authorList>
            <person name="Moriniere L."/>
            <person name="Burlet A."/>
            <person name="Rosenthal E.R."/>
            <person name="Nesme X."/>
            <person name="Portier P."/>
            <person name="Bull C.T."/>
            <person name="Lavire C."/>
            <person name="Fischer-Le Saux M."/>
            <person name="Bertolla F."/>
        </authorList>
    </citation>
    <scope>NUCLEOTIDE SEQUENCE [LARGE SCALE GENOMIC DNA]</scope>
    <source>
        <strain evidence="3">CFBP2533</strain>
    </source>
</reference>
<sequence length="250" mass="28073">MPVVRFIERFHPSIQDSSNMNTEAKHHQPPDLSTVVVNGQAFPIADLTPTGRQILTAARLRPETEHALVLWPEDGPTSVIELDELCPIPPSGSPSQFFAAKTDGVKYFILDDTRYAWPGPLMLTTLRQVGRVPEELDVWIEHRGEKPDEQIAENAVIDLDQPGIERFFTAPLSIKVFVNTREAVVHKRTLSYWDVVRLEHPGASPQDTNTTYTVSYAQGPAENPAGNLLDHQTVHIKQEMEFYVVLTDKS</sequence>
<dbReference type="RefSeq" id="WP_251756890.1">
    <property type="nucleotide sequence ID" value="NZ_CP098604.1"/>
</dbReference>
<dbReference type="InterPro" id="IPR027802">
    <property type="entry name" value="Multi-ubiquitin_dom"/>
</dbReference>